<name>A0A5C8URQ3_9MICO</name>
<dbReference type="Pfam" id="PF10756">
    <property type="entry name" value="bPH_6"/>
    <property type="match status" value="1"/>
</dbReference>
<reference evidence="3 4" key="1">
    <citation type="submission" date="2019-08" db="EMBL/GenBank/DDBJ databases">
        <title>Bacterial whole genome sequence for Glaciihabitans sp. CHu50b-6-2.</title>
        <authorList>
            <person name="Jin L."/>
        </authorList>
    </citation>
    <scope>NUCLEOTIDE SEQUENCE [LARGE SCALE GENOMIC DNA]</scope>
    <source>
        <strain evidence="3 4">CHu50b-6-2</strain>
    </source>
</reference>
<evidence type="ECO:0000313" key="4">
    <source>
        <dbReference type="Proteomes" id="UP000321379"/>
    </source>
</evidence>
<dbReference type="Proteomes" id="UP000321379">
    <property type="component" value="Unassembled WGS sequence"/>
</dbReference>
<dbReference type="RefSeq" id="WP_147782781.1">
    <property type="nucleotide sequence ID" value="NZ_VRMG01000005.1"/>
</dbReference>
<feature type="transmembrane region" description="Helical" evidence="1">
    <location>
        <begin position="14"/>
        <end position="32"/>
    </location>
</feature>
<dbReference type="AlphaFoldDB" id="A0A5C8URQ3"/>
<keyword evidence="1" id="KW-0472">Membrane</keyword>
<organism evidence="3 4">
    <name type="scientific">Lacisediminihabitans profunda</name>
    <dbReference type="NCBI Taxonomy" id="2594790"/>
    <lineage>
        <taxon>Bacteria</taxon>
        <taxon>Bacillati</taxon>
        <taxon>Actinomycetota</taxon>
        <taxon>Actinomycetes</taxon>
        <taxon>Micrococcales</taxon>
        <taxon>Microbacteriaceae</taxon>
        <taxon>Lacisediminihabitans</taxon>
    </lineage>
</organism>
<evidence type="ECO:0000256" key="1">
    <source>
        <dbReference type="SAM" id="Phobius"/>
    </source>
</evidence>
<gene>
    <name evidence="3" type="ORF">FVP33_06360</name>
</gene>
<protein>
    <submittedName>
        <fullName evidence="3">PH domain-containing protein</fullName>
    </submittedName>
</protein>
<comment type="caution">
    <text evidence="3">The sequence shown here is derived from an EMBL/GenBank/DDBJ whole genome shotgun (WGS) entry which is preliminary data.</text>
</comment>
<accession>A0A5C8URQ3</accession>
<dbReference type="EMBL" id="VRMG01000005">
    <property type="protein sequence ID" value="TXN31195.1"/>
    <property type="molecule type" value="Genomic_DNA"/>
</dbReference>
<feature type="transmembrane region" description="Helical" evidence="1">
    <location>
        <begin position="186"/>
        <end position="203"/>
    </location>
</feature>
<keyword evidence="1" id="KW-0812">Transmembrane</keyword>
<dbReference type="InterPro" id="IPR019692">
    <property type="entry name" value="CFP-6_PH"/>
</dbReference>
<keyword evidence="4" id="KW-1185">Reference proteome</keyword>
<proteinExistence type="predicted"/>
<keyword evidence="1" id="KW-1133">Transmembrane helix</keyword>
<evidence type="ECO:0000259" key="2">
    <source>
        <dbReference type="Pfam" id="PF10756"/>
    </source>
</evidence>
<sequence>MAETVVLRSTFGKFLTLSVIVVVVACLVALGVQGEVDVAVRFVAPLVALAYLVWLVYWAPAVEVSDGGVRLVNVFRRIDLPWPAIERIDTKYALTLFTKYGRFVAWAAPSAGRHRFINTPKEDARGLPESSFIAGTLGQGDLPNTESGDAAAVVRARWESLRDGGHLDSGLLDDAIRPVAWNPVKIATTAVLVAASLASLLVFSGR</sequence>
<feature type="domain" description="Low molecular weight protein antigen 6 PH" evidence="2">
    <location>
        <begin position="60"/>
        <end position="96"/>
    </location>
</feature>
<feature type="transmembrane region" description="Helical" evidence="1">
    <location>
        <begin position="39"/>
        <end position="59"/>
    </location>
</feature>
<evidence type="ECO:0000313" key="3">
    <source>
        <dbReference type="EMBL" id="TXN31195.1"/>
    </source>
</evidence>